<evidence type="ECO:0000313" key="2">
    <source>
        <dbReference type="Proteomes" id="UP000187651"/>
    </source>
</evidence>
<name>A0A1G9SL29_9FIRM</name>
<dbReference type="AlphaFoldDB" id="A0A1G9SL29"/>
<reference evidence="2" key="1">
    <citation type="submission" date="2016-10" db="EMBL/GenBank/DDBJ databases">
        <authorList>
            <person name="Varghese N."/>
            <person name="Submissions S."/>
        </authorList>
    </citation>
    <scope>NUCLEOTIDE SEQUENCE [LARGE SCALE GENOMIC DNA]</scope>
    <source>
        <strain evidence="2">M83</strain>
    </source>
</reference>
<gene>
    <name evidence="1" type="ORF">SAMN05216544_0008</name>
</gene>
<protein>
    <submittedName>
        <fullName evidence="1">Uncharacterized protein</fullName>
    </submittedName>
</protein>
<evidence type="ECO:0000313" key="1">
    <source>
        <dbReference type="EMBL" id="SDM36131.1"/>
    </source>
</evidence>
<organism evidence="1 2">
    <name type="scientific">Lachnospira pectinoschiza</name>
    <dbReference type="NCBI Taxonomy" id="28052"/>
    <lineage>
        <taxon>Bacteria</taxon>
        <taxon>Bacillati</taxon>
        <taxon>Bacillota</taxon>
        <taxon>Clostridia</taxon>
        <taxon>Lachnospirales</taxon>
        <taxon>Lachnospiraceae</taxon>
        <taxon>Lachnospira</taxon>
    </lineage>
</organism>
<dbReference type="EMBL" id="FNHZ01000001">
    <property type="protein sequence ID" value="SDM36131.1"/>
    <property type="molecule type" value="Genomic_DNA"/>
</dbReference>
<dbReference type="RefSeq" id="WP_180364665.1">
    <property type="nucleotide sequence ID" value="NZ_FNHZ01000001.1"/>
</dbReference>
<sequence length="55" mass="6211">MNGKELTLRVERVSSGLSYCAYLNDKKVISASSMEELIKKLNNDCTDIYSTFSMI</sequence>
<dbReference type="Proteomes" id="UP000187651">
    <property type="component" value="Unassembled WGS sequence"/>
</dbReference>
<keyword evidence="2" id="KW-1185">Reference proteome</keyword>
<accession>A0A1G9SL29</accession>
<proteinExistence type="predicted"/>